<dbReference type="AlphaFoldDB" id="A0A2S9IHS9"/>
<proteinExistence type="predicted"/>
<gene>
    <name evidence="2" type="ORF">CQW29_01505</name>
</gene>
<comment type="caution">
    <text evidence="2">The sequence shown here is derived from an EMBL/GenBank/DDBJ whole genome shotgun (WGS) entry which is preliminary data.</text>
</comment>
<dbReference type="PANTHER" id="PTHR22916:SF3">
    <property type="entry name" value="UDP-GLCNAC:BETAGAL BETA-1,3-N-ACETYLGLUCOSAMINYLTRANSFERASE-LIKE PROTEIN 1"/>
    <property type="match status" value="1"/>
</dbReference>
<keyword evidence="2" id="KW-0808">Transferase</keyword>
<evidence type="ECO:0000313" key="2">
    <source>
        <dbReference type="EMBL" id="PRD17337.1"/>
    </source>
</evidence>
<dbReference type="Gene3D" id="3.90.550.10">
    <property type="entry name" value="Spore Coat Polysaccharide Biosynthesis Protein SpsA, Chain A"/>
    <property type="match status" value="1"/>
</dbReference>
<dbReference type="InterPro" id="IPR001173">
    <property type="entry name" value="Glyco_trans_2-like"/>
</dbReference>
<evidence type="ECO:0000313" key="3">
    <source>
        <dbReference type="Proteomes" id="UP000239181"/>
    </source>
</evidence>
<dbReference type="OrthoDB" id="215285at2"/>
<dbReference type="EMBL" id="PDET01000001">
    <property type="protein sequence ID" value="PRD17337.1"/>
    <property type="molecule type" value="Genomic_DNA"/>
</dbReference>
<keyword evidence="3" id="KW-1185">Reference proteome</keyword>
<dbReference type="SUPFAM" id="SSF53448">
    <property type="entry name" value="Nucleotide-diphospho-sugar transferases"/>
    <property type="match status" value="1"/>
</dbReference>
<accession>A0A2S9IHS9</accession>
<dbReference type="RefSeq" id="WP_105590936.1">
    <property type="nucleotide sequence ID" value="NZ_PDET01000001.1"/>
</dbReference>
<dbReference type="Pfam" id="PF00535">
    <property type="entry name" value="Glycos_transf_2"/>
    <property type="match status" value="1"/>
</dbReference>
<reference evidence="2 3" key="1">
    <citation type="submission" date="2017-10" db="EMBL/GenBank/DDBJ databases">
        <title>Draft genome of two endophytic bacteria isolated from 'guarana' Paullinia cupana (Mart.) Ducke.</title>
        <authorList>
            <person name="Siqueira K.A."/>
            <person name="Liotti R.G."/>
            <person name="Mendes T.A."/>
            <person name="Soares M.A."/>
        </authorList>
    </citation>
    <scope>NUCLEOTIDE SEQUENCE [LARGE SCALE GENOMIC DNA]</scope>
    <source>
        <strain evidence="2 3">342</strain>
    </source>
</reference>
<feature type="domain" description="Glycosyltransferase 2-like" evidence="1">
    <location>
        <begin position="23"/>
        <end position="156"/>
    </location>
</feature>
<dbReference type="InterPro" id="IPR029044">
    <property type="entry name" value="Nucleotide-diphossugar_trans"/>
</dbReference>
<evidence type="ECO:0000259" key="1">
    <source>
        <dbReference type="Pfam" id="PF00535"/>
    </source>
</evidence>
<protein>
    <submittedName>
        <fullName evidence="2">Glycosyl transferase family A</fullName>
    </submittedName>
</protein>
<name>A0A2S9IHS9_9GAMM</name>
<dbReference type="PANTHER" id="PTHR22916">
    <property type="entry name" value="GLYCOSYLTRANSFERASE"/>
    <property type="match status" value="1"/>
</dbReference>
<organism evidence="2 3">
    <name type="scientific">Pantoea coffeiphila</name>
    <dbReference type="NCBI Taxonomy" id="1465635"/>
    <lineage>
        <taxon>Bacteria</taxon>
        <taxon>Pseudomonadati</taxon>
        <taxon>Pseudomonadota</taxon>
        <taxon>Gammaproteobacteria</taxon>
        <taxon>Enterobacterales</taxon>
        <taxon>Erwiniaceae</taxon>
        <taxon>Pantoea</taxon>
    </lineage>
</organism>
<sequence>MKSTQKNINVREAQRAESLPFVSVVTPTWNRRSFLPYLLYMFQYQDYPAERRELVILDDSETSNADLIEGMKKYATSPQQIRYYHLPQRLAIGEKRNRLNALAQGEYIICMDDDDYYPPDKLSYTISEMQRHRATFAGCDSIPIWYSHIDRIYHSHTFGAKHALNGTFAYHRSHLKRHRYDDSARLAEEGSFLNDFSTPVLQLAPERSILCISHNANTFDKDFVMGSGERDDRQLADYVTDPHLKRFYQRLRQAPVRTQIDWSFFDRVVVSASPAQPERLTGYISELVAQGVQPQQIEVLYSVPDEPLAAGHLRAAELARRAGWRNYLLLDDRTRFVRQEKTVNNLNQLLAACRALHWDVLLLGCELERGQPLKALPAAIRVINAFRPVAYAVNQPRYNDFIAMLEASLKRQRAAPEDLSLQQNLQWQRLCESGRWFALYPSYIYQDSDESGRPLAHHFFHKLNTLRGADSAGEPT</sequence>
<dbReference type="GO" id="GO:0016758">
    <property type="term" value="F:hexosyltransferase activity"/>
    <property type="evidence" value="ECO:0007669"/>
    <property type="project" value="UniProtKB-ARBA"/>
</dbReference>
<dbReference type="Proteomes" id="UP000239181">
    <property type="component" value="Unassembled WGS sequence"/>
</dbReference>